<dbReference type="EMBL" id="SNWQ01000003">
    <property type="protein sequence ID" value="TDO51512.1"/>
    <property type="molecule type" value="Genomic_DNA"/>
</dbReference>
<dbReference type="AlphaFoldDB" id="A0A4V3CAT5"/>
<dbReference type="Proteomes" id="UP000295388">
    <property type="component" value="Unassembled WGS sequence"/>
</dbReference>
<comment type="caution">
    <text evidence="1">The sequence shown here is derived from an EMBL/GenBank/DDBJ whole genome shotgun (WGS) entry which is preliminary data.</text>
</comment>
<name>A0A4V3CAT5_9ACTN</name>
<keyword evidence="2" id="KW-1185">Reference proteome</keyword>
<evidence type="ECO:0000313" key="2">
    <source>
        <dbReference type="Proteomes" id="UP000295388"/>
    </source>
</evidence>
<sequence>MMKLASGLHSHSTAAAISLGFAEPVDGLVASA</sequence>
<proteinExistence type="predicted"/>
<reference evidence="1 2" key="1">
    <citation type="submission" date="2019-03" db="EMBL/GenBank/DDBJ databases">
        <title>Genomic Encyclopedia of Type Strains, Phase III (KMG-III): the genomes of soil and plant-associated and newly described type strains.</title>
        <authorList>
            <person name="Whitman W."/>
        </authorList>
    </citation>
    <scope>NUCLEOTIDE SEQUENCE [LARGE SCALE GENOMIC DNA]</scope>
    <source>
        <strain evidence="1 2">VKM Ac-2527</strain>
    </source>
</reference>
<evidence type="ECO:0000313" key="1">
    <source>
        <dbReference type="EMBL" id="TDO51512.1"/>
    </source>
</evidence>
<organism evidence="1 2">
    <name type="scientific">Kribbella caucasensis</name>
    <dbReference type="NCBI Taxonomy" id="2512215"/>
    <lineage>
        <taxon>Bacteria</taxon>
        <taxon>Bacillati</taxon>
        <taxon>Actinomycetota</taxon>
        <taxon>Actinomycetes</taxon>
        <taxon>Propionibacteriales</taxon>
        <taxon>Kribbellaceae</taxon>
        <taxon>Kribbella</taxon>
    </lineage>
</organism>
<protein>
    <submittedName>
        <fullName evidence="1">Uncharacterized protein</fullName>
    </submittedName>
</protein>
<gene>
    <name evidence="1" type="ORF">EV643_103251</name>
</gene>
<accession>A0A4V3CAT5</accession>